<evidence type="ECO:0008006" key="5">
    <source>
        <dbReference type="Google" id="ProtNLM"/>
    </source>
</evidence>
<dbReference type="OMA" id="AQYAAKD"/>
<organism evidence="3 4">
    <name type="scientific">Leptomonas seymouri</name>
    <dbReference type="NCBI Taxonomy" id="5684"/>
    <lineage>
        <taxon>Eukaryota</taxon>
        <taxon>Discoba</taxon>
        <taxon>Euglenozoa</taxon>
        <taxon>Kinetoplastea</taxon>
        <taxon>Metakinetoplastina</taxon>
        <taxon>Trypanosomatida</taxon>
        <taxon>Trypanosomatidae</taxon>
        <taxon>Leishmaniinae</taxon>
        <taxon>Leptomonas</taxon>
    </lineage>
</organism>
<feature type="coiled-coil region" evidence="1">
    <location>
        <begin position="221"/>
        <end position="277"/>
    </location>
</feature>
<feature type="compositionally biased region" description="Low complexity" evidence="2">
    <location>
        <begin position="639"/>
        <end position="652"/>
    </location>
</feature>
<evidence type="ECO:0000256" key="2">
    <source>
        <dbReference type="SAM" id="MobiDB-lite"/>
    </source>
</evidence>
<feature type="region of interest" description="Disordered" evidence="2">
    <location>
        <begin position="515"/>
        <end position="671"/>
    </location>
</feature>
<proteinExistence type="predicted"/>
<keyword evidence="4" id="KW-1185">Reference proteome</keyword>
<reference evidence="3 4" key="1">
    <citation type="journal article" date="2015" name="PLoS Pathog.">
        <title>Leptomonas seymouri: Adaptations to the Dixenous Life Cycle Analyzed by Genome Sequencing, Transcriptome Profiling and Co-infection with Leishmania donovani.</title>
        <authorList>
            <person name="Kraeva N."/>
            <person name="Butenko A."/>
            <person name="Hlavacova J."/>
            <person name="Kostygov A."/>
            <person name="Myskova J."/>
            <person name="Grybchuk D."/>
            <person name="Lestinova T."/>
            <person name="Votypka J."/>
            <person name="Volf P."/>
            <person name="Opperdoes F."/>
            <person name="Flegontov P."/>
            <person name="Lukes J."/>
            <person name="Yurchenko V."/>
        </authorList>
    </citation>
    <scope>NUCLEOTIDE SEQUENCE [LARGE SCALE GENOMIC DNA]</scope>
    <source>
        <strain evidence="3 4">ATCC 30220</strain>
    </source>
</reference>
<comment type="caution">
    <text evidence="3">The sequence shown here is derived from an EMBL/GenBank/DDBJ whole genome shotgun (WGS) entry which is preliminary data.</text>
</comment>
<dbReference type="AlphaFoldDB" id="A0A0N1HRN9"/>
<gene>
    <name evidence="3" type="ORF">ABL78_7961</name>
</gene>
<accession>A0A0N1HRN9</accession>
<evidence type="ECO:0000313" key="3">
    <source>
        <dbReference type="EMBL" id="KPI83023.1"/>
    </source>
</evidence>
<dbReference type="VEuPathDB" id="TriTrypDB:Lsey_0457_0040"/>
<sequence>MPLYSITICPLKLNAYFCRPGSVYVVVMSRKGLEIATNPSTCYGGNEVVFSDVDGISTSKSFELSFNSPKDRRTLNFGIYDFTNRKNAAKLTGFEIPLAGMCSVLAGESMCEKKGISFRVSGQPGRLDVVFRMHPVGTPVPQLRVAQSNETMTGTAAVSNDNGGSAATPAGSDTRSTRLPEQALQALLREGIISDTVDGVEMDIDLANEIAVRTAVLFPNREDLEQQIRAVTREIQKLEYDAQYAAKDKVASGSAASAALRNEIKFWKAKVKDIDEKSAHEAGIAQRPEEPDAAPAISKGYIAEVEAQLEAKQKDMRSLEALQSRRDVTKDVMKLLDQIDHLKSVLVQLKSASKAPAESKMKDSDIAEGGDRWDKLAAQLYDTESMTEQLKQTVMALNRVQFEPYPAGTEAGFMYTVPKELDFVKSNQRTPDNLPPTLGSAAAPPPAAAASKPAGGTTTGSFLDDLFGAPAPHAPQVEPPAAPAANPSNAAVAYPPEPFSGAPYQAPPAAQVTPVWATPVPGATPAAQPPQQAAAKTAPVPTPSQPSSVSSPAAAPAKPTSANQSIDPFAPASPFQSVSSPVQPPAPAASPSNGPAVPGFPAPPSNAPASSLDESEMMPETRVSRKNVPHTGEHPPASPSVAANPPASAPHSPVNPPPQQQQQRQQQPPPQ</sequence>
<dbReference type="OrthoDB" id="264829at2759"/>
<feature type="compositionally biased region" description="Low complexity" evidence="2">
    <location>
        <begin position="515"/>
        <end position="581"/>
    </location>
</feature>
<feature type="compositionally biased region" description="Low complexity" evidence="2">
    <location>
        <begin position="435"/>
        <end position="461"/>
    </location>
</feature>
<protein>
    <recommendedName>
        <fullName evidence="5">C2 NT-type domain-containing protein</fullName>
    </recommendedName>
</protein>
<feature type="region of interest" description="Disordered" evidence="2">
    <location>
        <begin position="426"/>
        <end position="489"/>
    </location>
</feature>
<dbReference type="EMBL" id="LJSK01000457">
    <property type="protein sequence ID" value="KPI83023.1"/>
    <property type="molecule type" value="Genomic_DNA"/>
</dbReference>
<evidence type="ECO:0000313" key="4">
    <source>
        <dbReference type="Proteomes" id="UP000038009"/>
    </source>
</evidence>
<feature type="compositionally biased region" description="Low complexity" evidence="2">
    <location>
        <begin position="660"/>
        <end position="671"/>
    </location>
</feature>
<keyword evidence="1" id="KW-0175">Coiled coil</keyword>
<feature type="non-terminal residue" evidence="3">
    <location>
        <position position="671"/>
    </location>
</feature>
<evidence type="ECO:0000256" key="1">
    <source>
        <dbReference type="SAM" id="Coils"/>
    </source>
</evidence>
<dbReference type="Proteomes" id="UP000038009">
    <property type="component" value="Unassembled WGS sequence"/>
</dbReference>
<feature type="region of interest" description="Disordered" evidence="2">
    <location>
        <begin position="155"/>
        <end position="177"/>
    </location>
</feature>
<name>A0A0N1HRN9_LEPSE</name>